<dbReference type="EMBL" id="AP023093">
    <property type="protein sequence ID" value="BCE37379.1"/>
    <property type="molecule type" value="Genomic_DNA"/>
</dbReference>
<evidence type="ECO:0000256" key="7">
    <source>
        <dbReference type="ARBA" id="ARBA00058119"/>
    </source>
</evidence>
<evidence type="ECO:0000313" key="13">
    <source>
        <dbReference type="EMBL" id="BCE28638.1"/>
    </source>
</evidence>
<comment type="function">
    <text evidence="7">Component of the tartrate utilization system and may allow entry of tartrate and tartrate dehydrogenase.</text>
</comment>
<dbReference type="Gene3D" id="1.20.1250.20">
    <property type="entry name" value="MFS general substrate transporter like domains"/>
    <property type="match status" value="2"/>
</dbReference>
<feature type="transmembrane region" description="Helical" evidence="10">
    <location>
        <begin position="64"/>
        <end position="86"/>
    </location>
</feature>
<dbReference type="EMBL" id="AP023096">
    <property type="protein sequence ID" value="BCE63538.1"/>
    <property type="molecule type" value="Genomic_DNA"/>
</dbReference>
<evidence type="ECO:0000256" key="3">
    <source>
        <dbReference type="ARBA" id="ARBA00022692"/>
    </source>
</evidence>
<dbReference type="PROSITE" id="PS50850">
    <property type="entry name" value="MFS"/>
    <property type="match status" value="1"/>
</dbReference>
<feature type="transmembrane region" description="Helical" evidence="10">
    <location>
        <begin position="154"/>
        <end position="174"/>
    </location>
</feature>
<evidence type="ECO:0000256" key="6">
    <source>
        <dbReference type="ARBA" id="ARBA00038514"/>
    </source>
</evidence>
<reference evidence="16" key="6">
    <citation type="submission" date="2020-05" db="EMBL/GenBank/DDBJ databases">
        <title>Complete genome sequence of Bradyrhizobium diazoefficiens XF5 isolated from soybean nodule.</title>
        <authorList>
            <person name="Noda R."/>
            <person name="Kakizaki K."/>
            <person name="Minamisawa K."/>
        </authorList>
    </citation>
    <scope>NUCLEOTIDE SEQUENCE</scope>
    <source>
        <strain evidence="16">XF5</strain>
    </source>
</reference>
<accession>A0A809Z3G2</accession>
<dbReference type="EMBL" id="AP023092">
    <property type="protein sequence ID" value="BCE28638.1"/>
    <property type="molecule type" value="Genomic_DNA"/>
</dbReference>
<evidence type="ECO:0000256" key="1">
    <source>
        <dbReference type="ARBA" id="ARBA00004141"/>
    </source>
</evidence>
<evidence type="ECO:0000256" key="4">
    <source>
        <dbReference type="ARBA" id="ARBA00022989"/>
    </source>
</evidence>
<organism evidence="15">
    <name type="scientific">Bradyrhizobium diazoefficiens</name>
    <dbReference type="NCBI Taxonomy" id="1355477"/>
    <lineage>
        <taxon>Bacteria</taxon>
        <taxon>Pseudomonadati</taxon>
        <taxon>Pseudomonadota</taxon>
        <taxon>Alphaproteobacteria</taxon>
        <taxon>Hyphomicrobiales</taxon>
        <taxon>Nitrobacteraceae</taxon>
        <taxon>Bradyrhizobium</taxon>
    </lineage>
</organism>
<feature type="domain" description="Major facilitator superfamily (MFS) profile" evidence="11">
    <location>
        <begin position="28"/>
        <end position="434"/>
    </location>
</feature>
<dbReference type="FunFam" id="1.20.1250.20:FF:000126">
    <property type="entry name" value="MFS transporter permease"/>
    <property type="match status" value="1"/>
</dbReference>
<dbReference type="EMBL" id="AP023091">
    <property type="protein sequence ID" value="BCE19770.1"/>
    <property type="molecule type" value="Genomic_DNA"/>
</dbReference>
<feature type="transmembrane region" description="Helical" evidence="10">
    <location>
        <begin position="24"/>
        <end position="44"/>
    </location>
</feature>
<feature type="transmembrane region" description="Helical" evidence="10">
    <location>
        <begin position="98"/>
        <end position="117"/>
    </location>
</feature>
<evidence type="ECO:0000313" key="16">
    <source>
        <dbReference type="EMBL" id="BCE54806.1"/>
    </source>
</evidence>
<evidence type="ECO:0000256" key="9">
    <source>
        <dbReference type="SAM" id="MobiDB-lite"/>
    </source>
</evidence>
<comment type="similarity">
    <text evidence="6">Belongs to the major facilitator superfamily. Phthalate permease family.</text>
</comment>
<evidence type="ECO:0000313" key="14">
    <source>
        <dbReference type="EMBL" id="BCE37379.1"/>
    </source>
</evidence>
<evidence type="ECO:0000256" key="8">
    <source>
        <dbReference type="ARBA" id="ARBA00074139"/>
    </source>
</evidence>
<reference evidence="17" key="7">
    <citation type="submission" date="2020-05" db="EMBL/GenBank/DDBJ databases">
        <title>Complete genome sequence of Bradyrhizobium diazoefficiens XF6 isolated from soybean nodule.</title>
        <authorList>
            <person name="Noda R."/>
            <person name="Kakizaki K."/>
            <person name="Minamisawa K."/>
        </authorList>
    </citation>
    <scope>NUCLEOTIDE SEQUENCE</scope>
    <source>
        <strain evidence="17">XF6</strain>
    </source>
</reference>
<evidence type="ECO:0000313" key="15">
    <source>
        <dbReference type="EMBL" id="BCE46023.1"/>
    </source>
</evidence>
<keyword evidence="4 10" id="KW-1133">Transmembrane helix</keyword>
<dbReference type="PANTHER" id="PTHR43791:SF36">
    <property type="entry name" value="TRANSPORTER, PUTATIVE (AFU_ORTHOLOGUE AFUA_6G08340)-RELATED"/>
    <property type="match status" value="1"/>
</dbReference>
<dbReference type="EMBL" id="AP023097">
    <property type="protein sequence ID" value="BCE72246.1"/>
    <property type="molecule type" value="Genomic_DNA"/>
</dbReference>
<evidence type="ECO:0000313" key="19">
    <source>
        <dbReference type="EMBL" id="BCE80976.1"/>
    </source>
</evidence>
<evidence type="ECO:0000313" key="12">
    <source>
        <dbReference type="EMBL" id="BCE19770.1"/>
    </source>
</evidence>
<dbReference type="Pfam" id="PF07690">
    <property type="entry name" value="MFS_1"/>
    <property type="match status" value="1"/>
</dbReference>
<proteinExistence type="inferred from homology"/>
<feature type="region of interest" description="Disordered" evidence="9">
    <location>
        <begin position="435"/>
        <end position="454"/>
    </location>
</feature>
<dbReference type="PANTHER" id="PTHR43791">
    <property type="entry name" value="PERMEASE-RELATED"/>
    <property type="match status" value="1"/>
</dbReference>
<feature type="transmembrane region" description="Helical" evidence="10">
    <location>
        <begin position="345"/>
        <end position="364"/>
    </location>
</feature>
<evidence type="ECO:0000256" key="10">
    <source>
        <dbReference type="SAM" id="Phobius"/>
    </source>
</evidence>
<feature type="transmembrane region" description="Helical" evidence="10">
    <location>
        <begin position="186"/>
        <end position="208"/>
    </location>
</feature>
<feature type="transmembrane region" description="Helical" evidence="10">
    <location>
        <begin position="281"/>
        <end position="307"/>
    </location>
</feature>
<comment type="subcellular location">
    <subcellularLocation>
        <location evidence="1">Membrane</location>
        <topology evidence="1">Multi-pass membrane protein</topology>
    </subcellularLocation>
</comment>
<reference evidence="18" key="8">
    <citation type="submission" date="2020-05" db="EMBL/GenBank/DDBJ databases">
        <title>Complete genome sequence of Bradyrhizobium diazoefficiens XF8 isolated from soybean nodule.</title>
        <authorList>
            <person name="Noda R."/>
            <person name="Kakizaki K."/>
            <person name="Minamisawa K."/>
        </authorList>
    </citation>
    <scope>NUCLEOTIDE SEQUENCE</scope>
    <source>
        <strain evidence="18">XF8</strain>
    </source>
</reference>
<reference evidence="20" key="2">
    <citation type="submission" date="2020-05" db="EMBL/GenBank/DDBJ databases">
        <title>Complete genome sequence of Bradyrhizobium diazoefficiens XF10 isolated from soybean nodule.</title>
        <authorList>
            <person name="Noda R."/>
            <person name="Kakizaki K."/>
            <person name="Minamisawa K."/>
        </authorList>
    </citation>
    <scope>NUCLEOTIDE SEQUENCE</scope>
    <source>
        <strain evidence="20">XF10</strain>
    </source>
</reference>
<dbReference type="GO" id="GO:0016020">
    <property type="term" value="C:membrane"/>
    <property type="evidence" value="ECO:0007669"/>
    <property type="project" value="UniProtKB-SubCell"/>
</dbReference>
<evidence type="ECO:0000313" key="20">
    <source>
        <dbReference type="EMBL" id="BCE89548.1"/>
    </source>
</evidence>
<reference evidence="14" key="4">
    <citation type="submission" date="2020-05" db="EMBL/GenBank/DDBJ databases">
        <title>Complete genome sequence of Bradyrhizobium diazoefficiens XF3 isolated from soybean nodule.</title>
        <authorList>
            <person name="Noda R."/>
            <person name="Kakizaki K."/>
            <person name="Minamisawa K."/>
        </authorList>
    </citation>
    <scope>NUCLEOTIDE SEQUENCE</scope>
    <source>
        <strain evidence="14">XF3</strain>
    </source>
</reference>
<gene>
    <name evidence="20" type="ORF">XF10B_23460</name>
    <name evidence="12" type="ORF">XF1B_24510</name>
    <name evidence="13" type="ORF">XF2B_24070</name>
    <name evidence="14" type="ORF">XF3B_24100</name>
    <name evidence="15" type="ORF">XF4B_23720</name>
    <name evidence="16" type="ORF">XF5B_23180</name>
    <name evidence="17" type="ORF">XF6B_23370</name>
    <name evidence="18" type="ORF">XF8B_23570</name>
    <name evidence="19" type="ORF">XF9B_23970</name>
</gene>
<reference evidence="19" key="9">
    <citation type="submission" date="2020-05" db="EMBL/GenBank/DDBJ databases">
        <title>Complete genome sequence of Bradyrhizobium diazoefficiens XF9 isolated from soybean nodule.</title>
        <authorList>
            <person name="Noda R."/>
            <person name="Kakizaki K."/>
            <person name="Minamisawa K."/>
        </authorList>
    </citation>
    <scope>NUCLEOTIDE SEQUENCE</scope>
    <source>
        <strain evidence="19">XF9</strain>
    </source>
</reference>
<dbReference type="EMBL" id="AP023098">
    <property type="protein sequence ID" value="BCE80976.1"/>
    <property type="molecule type" value="Genomic_DNA"/>
</dbReference>
<feature type="transmembrane region" description="Helical" evidence="10">
    <location>
        <begin position="319"/>
        <end position="339"/>
    </location>
</feature>
<dbReference type="CDD" id="cd17319">
    <property type="entry name" value="MFS_ExuT_GudP_like"/>
    <property type="match status" value="1"/>
</dbReference>
<feature type="transmembrane region" description="Helical" evidence="10">
    <location>
        <begin position="376"/>
        <end position="398"/>
    </location>
</feature>
<dbReference type="EMBL" id="AP023099">
    <property type="protein sequence ID" value="BCE89548.1"/>
    <property type="molecule type" value="Genomic_DNA"/>
</dbReference>
<reference evidence="13" key="3">
    <citation type="submission" date="2020-05" db="EMBL/GenBank/DDBJ databases">
        <title>Complete genome sequence of Bradyrhizobium diazoefficiens XF2 isolated from soybean nodule.</title>
        <authorList>
            <person name="Noda R."/>
            <person name="Kakizaki K."/>
            <person name="Minamisawa K."/>
        </authorList>
    </citation>
    <scope>NUCLEOTIDE SEQUENCE</scope>
    <source>
        <strain evidence="13">XF2</strain>
    </source>
</reference>
<dbReference type="FunFam" id="1.20.1250.20:FF:000018">
    <property type="entry name" value="MFS transporter permease"/>
    <property type="match status" value="1"/>
</dbReference>
<reference evidence="15" key="5">
    <citation type="submission" date="2020-05" db="EMBL/GenBank/DDBJ databases">
        <title>Complete genome sequence of Bradyrhizobium diazoefficiens XF4 isolated from soybean nodule.</title>
        <authorList>
            <person name="Noda R."/>
            <person name="Kakizaki K."/>
            <person name="Minamisawa K."/>
        </authorList>
    </citation>
    <scope>NUCLEOTIDE SEQUENCE</scope>
    <source>
        <strain evidence="15">XF4</strain>
    </source>
</reference>
<keyword evidence="3 10" id="KW-0812">Transmembrane</keyword>
<dbReference type="InterPro" id="IPR020846">
    <property type="entry name" value="MFS_dom"/>
</dbReference>
<feature type="transmembrane region" description="Helical" evidence="10">
    <location>
        <begin position="123"/>
        <end position="142"/>
    </location>
</feature>
<dbReference type="InterPro" id="IPR011701">
    <property type="entry name" value="MFS"/>
</dbReference>
<dbReference type="EMBL" id="AP023095">
    <property type="protein sequence ID" value="BCE54806.1"/>
    <property type="molecule type" value="Genomic_DNA"/>
</dbReference>
<protein>
    <recommendedName>
        <fullName evidence="8">Putative tartrate transporter</fullName>
    </recommendedName>
</protein>
<evidence type="ECO:0000256" key="5">
    <source>
        <dbReference type="ARBA" id="ARBA00023136"/>
    </source>
</evidence>
<keyword evidence="5 10" id="KW-0472">Membrane</keyword>
<keyword evidence="2" id="KW-0813">Transport</keyword>
<evidence type="ECO:0000256" key="2">
    <source>
        <dbReference type="ARBA" id="ARBA00022448"/>
    </source>
</evidence>
<evidence type="ECO:0000313" key="18">
    <source>
        <dbReference type="EMBL" id="BCE72246.1"/>
    </source>
</evidence>
<reference evidence="12" key="1">
    <citation type="submission" date="2020-05" db="EMBL/GenBank/DDBJ databases">
        <title>Complete genome sequence of Bradyrhizobium diazoefficiens XF1 isolated from soybean nodule.</title>
        <authorList>
            <person name="Noda R."/>
            <person name="Kakizaki K."/>
            <person name="Minamisawa K."/>
        </authorList>
    </citation>
    <scope>NUCLEOTIDE SEQUENCE</scope>
    <source>
        <strain evidence="12">XF1</strain>
    </source>
</reference>
<sequence>MASVSAASVGAGFTPEQEKILSKLLWRIVPFLLLCYIVAYLDRVNVGIASLTMNRDLGISPYEFGWSAGLFFFGYFLAEVPSNLALQAIGARKWIARILITWGLISAATAFVVGPVSFGVMRFLLGLGEAGFTPGVFLYFTYWFPARVRGTATAAFLLGIPIANIVGAPISSSLLTLDGLAGLHGWQWLLILEGLPATLLGFVCFFTLTDKPEQAKWLSPEERSWLAEVLAAERQAIAAKHSSRLKDAFVNWRVLVCAAVNFCAIIGSVGLGLWMPQIIKGLGFSVVAVGFIAAIPYICGAVTMMLWARLSDRGGERSWFVASALLVGAASLIVCGYATSSALISIVALCGAVIGIMCYQSTFWPIPSSFLTGSAAAGGLAMIVSIGNLGGFVGPYLIGMIRQSTDSFSWALISVAAFLTLAAILIRVVGASLQRPGGATDRHTSPIASLSKGI</sequence>
<dbReference type="InterPro" id="IPR036259">
    <property type="entry name" value="MFS_trans_sf"/>
</dbReference>
<dbReference type="RefSeq" id="WP_038966539.1">
    <property type="nucleotide sequence ID" value="NZ_AJQI01000256.1"/>
</dbReference>
<feature type="transmembrane region" description="Helical" evidence="10">
    <location>
        <begin position="410"/>
        <end position="429"/>
    </location>
</feature>
<dbReference type="GeneID" id="46489322"/>
<dbReference type="AlphaFoldDB" id="A0A809Z3G2"/>
<dbReference type="EMBL" id="AP023094">
    <property type="protein sequence ID" value="BCE46023.1"/>
    <property type="molecule type" value="Genomic_DNA"/>
</dbReference>
<evidence type="ECO:0000259" key="11">
    <source>
        <dbReference type="PROSITE" id="PS50850"/>
    </source>
</evidence>
<evidence type="ECO:0000313" key="17">
    <source>
        <dbReference type="EMBL" id="BCE63538.1"/>
    </source>
</evidence>
<dbReference type="SUPFAM" id="SSF103473">
    <property type="entry name" value="MFS general substrate transporter"/>
    <property type="match status" value="1"/>
</dbReference>
<feature type="transmembrane region" description="Helical" evidence="10">
    <location>
        <begin position="250"/>
        <end position="275"/>
    </location>
</feature>
<name>A0A809Z3G2_9BRAD</name>
<dbReference type="GO" id="GO:0022857">
    <property type="term" value="F:transmembrane transporter activity"/>
    <property type="evidence" value="ECO:0007669"/>
    <property type="project" value="InterPro"/>
</dbReference>